<name>A0A0K9PVF5_ZOSMR</name>
<dbReference type="Proteomes" id="UP000036987">
    <property type="component" value="Unassembled WGS sequence"/>
</dbReference>
<proteinExistence type="predicted"/>
<organism evidence="1 2">
    <name type="scientific">Zostera marina</name>
    <name type="common">Eelgrass</name>
    <dbReference type="NCBI Taxonomy" id="29655"/>
    <lineage>
        <taxon>Eukaryota</taxon>
        <taxon>Viridiplantae</taxon>
        <taxon>Streptophyta</taxon>
        <taxon>Embryophyta</taxon>
        <taxon>Tracheophyta</taxon>
        <taxon>Spermatophyta</taxon>
        <taxon>Magnoliopsida</taxon>
        <taxon>Liliopsida</taxon>
        <taxon>Zosteraceae</taxon>
        <taxon>Zostera</taxon>
    </lineage>
</organism>
<sequence>MVIITSLGSLSHSDSDMEISSDICVSGEIPTLVIDGAPPKLGGKVVALTTPAADGLDRTSLPHVNDVGVQKERQGVGGNEGIPI</sequence>
<protein>
    <submittedName>
        <fullName evidence="1">Uncharacterized protein</fullName>
    </submittedName>
</protein>
<gene>
    <name evidence="1" type="ORF">ZOSMA_158G00360</name>
</gene>
<accession>A0A0K9PVF5</accession>
<evidence type="ECO:0000313" key="1">
    <source>
        <dbReference type="EMBL" id="KMZ72924.1"/>
    </source>
</evidence>
<dbReference type="AlphaFoldDB" id="A0A0K9PVF5"/>
<comment type="caution">
    <text evidence="1">The sequence shown here is derived from an EMBL/GenBank/DDBJ whole genome shotgun (WGS) entry which is preliminary data.</text>
</comment>
<reference evidence="2" key="1">
    <citation type="journal article" date="2016" name="Nature">
        <title>The genome of the seagrass Zostera marina reveals angiosperm adaptation to the sea.</title>
        <authorList>
            <person name="Olsen J.L."/>
            <person name="Rouze P."/>
            <person name="Verhelst B."/>
            <person name="Lin Y.-C."/>
            <person name="Bayer T."/>
            <person name="Collen J."/>
            <person name="Dattolo E."/>
            <person name="De Paoli E."/>
            <person name="Dittami S."/>
            <person name="Maumus F."/>
            <person name="Michel G."/>
            <person name="Kersting A."/>
            <person name="Lauritano C."/>
            <person name="Lohaus R."/>
            <person name="Toepel M."/>
            <person name="Tonon T."/>
            <person name="Vanneste K."/>
            <person name="Amirebrahimi M."/>
            <person name="Brakel J."/>
            <person name="Bostroem C."/>
            <person name="Chovatia M."/>
            <person name="Grimwood J."/>
            <person name="Jenkins J.W."/>
            <person name="Jueterbock A."/>
            <person name="Mraz A."/>
            <person name="Stam W.T."/>
            <person name="Tice H."/>
            <person name="Bornberg-Bauer E."/>
            <person name="Green P.J."/>
            <person name="Pearson G.A."/>
            <person name="Procaccini G."/>
            <person name="Duarte C.M."/>
            <person name="Schmutz J."/>
            <person name="Reusch T.B.H."/>
            <person name="Van de Peer Y."/>
        </authorList>
    </citation>
    <scope>NUCLEOTIDE SEQUENCE [LARGE SCALE GENOMIC DNA]</scope>
    <source>
        <strain evidence="2">cv. Finnish</strain>
    </source>
</reference>
<evidence type="ECO:0000313" key="2">
    <source>
        <dbReference type="Proteomes" id="UP000036987"/>
    </source>
</evidence>
<dbReference type="EMBL" id="LFYR01000614">
    <property type="protein sequence ID" value="KMZ72924.1"/>
    <property type="molecule type" value="Genomic_DNA"/>
</dbReference>
<keyword evidence="2" id="KW-1185">Reference proteome</keyword>